<dbReference type="Proteomes" id="UP000094067">
    <property type="component" value="Unassembled WGS sequence"/>
</dbReference>
<dbReference type="Gene3D" id="3.40.50.300">
    <property type="entry name" value="P-loop containing nucleotide triphosphate hydrolases"/>
    <property type="match status" value="1"/>
</dbReference>
<keyword evidence="7" id="KW-0472">Membrane</keyword>
<evidence type="ECO:0000259" key="8">
    <source>
        <dbReference type="PROSITE" id="PS50893"/>
    </source>
</evidence>
<evidence type="ECO:0000313" key="9">
    <source>
        <dbReference type="EMBL" id="ODM05922.1"/>
    </source>
</evidence>
<dbReference type="InterPro" id="IPR017871">
    <property type="entry name" value="ABC_transporter-like_CS"/>
</dbReference>
<dbReference type="OrthoDB" id="9806285at2"/>
<evidence type="ECO:0000313" key="12">
    <source>
        <dbReference type="EMBL" id="ODR54400.1"/>
    </source>
</evidence>
<dbReference type="Pfam" id="PF08352">
    <property type="entry name" value="oligo_HPY"/>
    <property type="match status" value="1"/>
</dbReference>
<dbReference type="InterPro" id="IPR003439">
    <property type="entry name" value="ABC_transporter-like_ATP-bd"/>
</dbReference>
<organism evidence="9 13">
    <name type="scientific">Eisenbergiella tayi</name>
    <dbReference type="NCBI Taxonomy" id="1432052"/>
    <lineage>
        <taxon>Bacteria</taxon>
        <taxon>Bacillati</taxon>
        <taxon>Bacillota</taxon>
        <taxon>Clostridia</taxon>
        <taxon>Lachnospirales</taxon>
        <taxon>Lachnospiraceae</taxon>
        <taxon>Eisenbergiella</taxon>
    </lineage>
</organism>
<evidence type="ECO:0000256" key="7">
    <source>
        <dbReference type="ARBA" id="ARBA00023136"/>
    </source>
</evidence>
<dbReference type="GO" id="GO:0005886">
    <property type="term" value="C:plasma membrane"/>
    <property type="evidence" value="ECO:0007669"/>
    <property type="project" value="UniProtKB-SubCell"/>
</dbReference>
<evidence type="ECO:0000256" key="3">
    <source>
        <dbReference type="ARBA" id="ARBA00022448"/>
    </source>
</evidence>
<dbReference type="Proteomes" id="UP000094869">
    <property type="component" value="Unassembled WGS sequence"/>
</dbReference>
<dbReference type="EMBL" id="MEHA01000028">
    <property type="protein sequence ID" value="ODR45174.1"/>
    <property type="molecule type" value="Genomic_DNA"/>
</dbReference>
<dbReference type="NCBIfam" id="TIGR01727">
    <property type="entry name" value="oligo_HPY"/>
    <property type="match status" value="1"/>
</dbReference>
<keyword evidence="5" id="KW-0547">Nucleotide-binding</keyword>
<comment type="similarity">
    <text evidence="2">Belongs to the ABC transporter superfamily.</text>
</comment>
<evidence type="ECO:0000313" key="10">
    <source>
        <dbReference type="EMBL" id="ODM13041.1"/>
    </source>
</evidence>
<dbReference type="EMBL" id="MCGI01000001">
    <property type="protein sequence ID" value="ODM13041.1"/>
    <property type="molecule type" value="Genomic_DNA"/>
</dbReference>
<dbReference type="GO" id="GO:0015833">
    <property type="term" value="P:peptide transport"/>
    <property type="evidence" value="ECO:0007669"/>
    <property type="project" value="InterPro"/>
</dbReference>
<proteinExistence type="inferred from homology"/>
<evidence type="ECO:0000313" key="14">
    <source>
        <dbReference type="Proteomes" id="UP000094271"/>
    </source>
</evidence>
<dbReference type="PATRIC" id="fig|1432052.3.peg.835"/>
<feature type="domain" description="ABC transporter" evidence="8">
    <location>
        <begin position="5"/>
        <end position="255"/>
    </location>
</feature>
<reference evidence="12 15" key="2">
    <citation type="submission" date="2016-08" db="EMBL/GenBank/DDBJ databases">
        <title>Characterization of Isolates of Eisenbergiella tayi Derived from Blood Cultures, Using Whole Genome Sequencing.</title>
        <authorList>
            <person name="Bernier A.-M."/>
            <person name="Burdz T."/>
            <person name="Wiebe D."/>
            <person name="Bernard K."/>
        </authorList>
    </citation>
    <scope>NUCLEOTIDE SEQUENCE [LARGE SCALE GENOMIC DNA]</scope>
    <source>
        <strain evidence="12 15">NML120146</strain>
    </source>
</reference>
<dbReference type="InterPro" id="IPR027417">
    <property type="entry name" value="P-loop_NTPase"/>
</dbReference>
<comment type="subcellular location">
    <subcellularLocation>
        <location evidence="1">Cell membrane</location>
        <topology evidence="1">Peripheral membrane protein</topology>
    </subcellularLocation>
</comment>
<dbReference type="AlphaFoldDB" id="A0A1E3AAY1"/>
<protein>
    <submittedName>
        <fullName evidence="9">Oligopeptide transport ATP-binding protein OppD</fullName>
    </submittedName>
    <submittedName>
        <fullName evidence="11">Peptide ABC transporter ATP-binding protein</fullName>
    </submittedName>
</protein>
<dbReference type="GO" id="GO:0016887">
    <property type="term" value="F:ATP hydrolysis activity"/>
    <property type="evidence" value="ECO:0007669"/>
    <property type="project" value="InterPro"/>
</dbReference>
<name>A0A1E3AAY1_9FIRM</name>
<dbReference type="GO" id="GO:0005524">
    <property type="term" value="F:ATP binding"/>
    <property type="evidence" value="ECO:0007669"/>
    <property type="project" value="UniProtKB-KW"/>
</dbReference>
<dbReference type="SUPFAM" id="SSF52540">
    <property type="entry name" value="P-loop containing nucleoside triphosphate hydrolases"/>
    <property type="match status" value="1"/>
</dbReference>
<dbReference type="Proteomes" id="UP000095003">
    <property type="component" value="Unassembled WGS sequence"/>
</dbReference>
<dbReference type="PROSITE" id="PS50893">
    <property type="entry name" value="ABC_TRANSPORTER_2"/>
    <property type="match status" value="1"/>
</dbReference>
<keyword evidence="3" id="KW-0813">Transport</keyword>
<evidence type="ECO:0000256" key="2">
    <source>
        <dbReference type="ARBA" id="ARBA00005417"/>
    </source>
</evidence>
<dbReference type="SMART" id="SM00382">
    <property type="entry name" value="AAA"/>
    <property type="match status" value="1"/>
</dbReference>
<accession>A0A1E3AAY1</accession>
<gene>
    <name evidence="9" type="primary">oppD_4</name>
    <name evidence="10" type="synonym">oppD_3</name>
    <name evidence="10" type="ORF">BEH84_00756</name>
    <name evidence="11" type="ORF">BEI59_27560</name>
    <name evidence="9" type="ORF">BEI61_01811</name>
    <name evidence="12" type="ORF">BEI63_15610</name>
</gene>
<evidence type="ECO:0000313" key="11">
    <source>
        <dbReference type="EMBL" id="ODR45174.1"/>
    </source>
</evidence>
<dbReference type="PANTHER" id="PTHR43297">
    <property type="entry name" value="OLIGOPEPTIDE TRANSPORT ATP-BINDING PROTEIN APPD"/>
    <property type="match status" value="1"/>
</dbReference>
<sequence>MSHLLEVNGLTTAFTGDYGKTVSVDHVDFYVDEGEVVCIVGESGCGKSVTSLSIMGLLGRGGAVIDGSVLFDGKNLLEMGEKELDEIRGNRITMIFQDPLTSLNPVFTVGNQITESIRKHLHLSKEEAAKRAESVLEKVGMPDAHAAMKKYPHTLSGGMRQRAMIAMALCCNPALLIADEPTTALDVTIQAQIMSLLKELREEIGMSIILITHDIGLVASMADRVLVMYAGQIIEEAPAKEIFRAPRHPYTKALLATVPSIYDGDDRELVSIPGIVPEGYDDIPGCRFADRCEYRRPECDKPQENYSFGEKHRAKCVVMKEEEK</sequence>
<reference evidence="11 14" key="3">
    <citation type="submission" date="2016-08" db="EMBL/GenBank/DDBJ databases">
        <authorList>
            <person name="Seilhamer J.J."/>
        </authorList>
    </citation>
    <scope>NUCLEOTIDE SEQUENCE [LARGE SCALE GENOMIC DNA]</scope>
    <source>
        <strain evidence="11 14">NML150140-1</strain>
    </source>
</reference>
<evidence type="ECO:0000256" key="4">
    <source>
        <dbReference type="ARBA" id="ARBA00022475"/>
    </source>
</evidence>
<evidence type="ECO:0000313" key="15">
    <source>
        <dbReference type="Proteomes" id="UP000094869"/>
    </source>
</evidence>
<evidence type="ECO:0000256" key="6">
    <source>
        <dbReference type="ARBA" id="ARBA00022840"/>
    </source>
</evidence>
<dbReference type="PROSITE" id="PS00211">
    <property type="entry name" value="ABC_TRANSPORTER_1"/>
    <property type="match status" value="1"/>
</dbReference>
<dbReference type="InterPro" id="IPR050388">
    <property type="entry name" value="ABC_Ni/Peptide_Import"/>
</dbReference>
<dbReference type="EMBL" id="MCGH01000002">
    <property type="protein sequence ID" value="ODM05922.1"/>
    <property type="molecule type" value="Genomic_DNA"/>
</dbReference>
<evidence type="ECO:0000256" key="5">
    <source>
        <dbReference type="ARBA" id="ARBA00022741"/>
    </source>
</evidence>
<dbReference type="InterPro" id="IPR003593">
    <property type="entry name" value="AAA+_ATPase"/>
</dbReference>
<reference evidence="13 16" key="1">
    <citation type="submission" date="2016-07" db="EMBL/GenBank/DDBJ databases">
        <title>Characterization of isolates of Eisenbergiella tayi derived from blood cultures, using whole genome sequencing.</title>
        <authorList>
            <person name="Burdz T."/>
            <person name="Wiebe D."/>
            <person name="Huynh C."/>
            <person name="Bernard K."/>
        </authorList>
    </citation>
    <scope>NUCLEOTIDE SEQUENCE [LARGE SCALE GENOMIC DNA]</scope>
    <source>
        <strain evidence="9 13">NML 110608</strain>
        <strain evidence="10 16">NML 120489</strain>
    </source>
</reference>
<evidence type="ECO:0000256" key="1">
    <source>
        <dbReference type="ARBA" id="ARBA00004202"/>
    </source>
</evidence>
<dbReference type="Pfam" id="PF00005">
    <property type="entry name" value="ABC_tran"/>
    <property type="match status" value="1"/>
</dbReference>
<keyword evidence="15" id="KW-1185">Reference proteome</keyword>
<dbReference type="FunFam" id="3.40.50.300:FF:000016">
    <property type="entry name" value="Oligopeptide ABC transporter ATP-binding component"/>
    <property type="match status" value="1"/>
</dbReference>
<dbReference type="RefSeq" id="WP_009254543.1">
    <property type="nucleotide sequence ID" value="NZ_BAABXS010000003.1"/>
</dbReference>
<evidence type="ECO:0000313" key="16">
    <source>
        <dbReference type="Proteomes" id="UP000095003"/>
    </source>
</evidence>
<comment type="caution">
    <text evidence="9">The sequence shown here is derived from an EMBL/GenBank/DDBJ whole genome shotgun (WGS) entry which is preliminary data.</text>
</comment>
<keyword evidence="6 9" id="KW-0067">ATP-binding</keyword>
<evidence type="ECO:0000313" key="13">
    <source>
        <dbReference type="Proteomes" id="UP000094067"/>
    </source>
</evidence>
<dbReference type="Proteomes" id="UP000094271">
    <property type="component" value="Unassembled WGS sequence"/>
</dbReference>
<dbReference type="EMBL" id="MEHD01000025">
    <property type="protein sequence ID" value="ODR54400.1"/>
    <property type="molecule type" value="Genomic_DNA"/>
</dbReference>
<dbReference type="PANTHER" id="PTHR43297:SF2">
    <property type="entry name" value="DIPEPTIDE TRANSPORT ATP-BINDING PROTEIN DPPD"/>
    <property type="match status" value="1"/>
</dbReference>
<dbReference type="CDD" id="cd03257">
    <property type="entry name" value="ABC_NikE_OppD_transporters"/>
    <property type="match status" value="1"/>
</dbReference>
<dbReference type="GeneID" id="93299271"/>
<dbReference type="InterPro" id="IPR013563">
    <property type="entry name" value="Oligopep_ABC_C"/>
</dbReference>
<keyword evidence="4" id="KW-1003">Cell membrane</keyword>